<dbReference type="AlphaFoldDB" id="A0A8H6REI4"/>
<keyword evidence="2" id="KW-1185">Reference proteome</keyword>
<feature type="non-terminal residue" evidence="1">
    <location>
        <position position="132"/>
    </location>
</feature>
<reference evidence="1" key="1">
    <citation type="submission" date="2020-04" db="EMBL/GenBank/DDBJ databases">
        <title>Draft genome resource of the tomato pathogen Pseudocercospora fuligena.</title>
        <authorList>
            <person name="Zaccaron A."/>
        </authorList>
    </citation>
    <scope>NUCLEOTIDE SEQUENCE</scope>
    <source>
        <strain evidence="1">PF001</strain>
    </source>
</reference>
<evidence type="ECO:0000313" key="2">
    <source>
        <dbReference type="Proteomes" id="UP000660729"/>
    </source>
</evidence>
<organism evidence="1 2">
    <name type="scientific">Pseudocercospora fuligena</name>
    <dbReference type="NCBI Taxonomy" id="685502"/>
    <lineage>
        <taxon>Eukaryota</taxon>
        <taxon>Fungi</taxon>
        <taxon>Dikarya</taxon>
        <taxon>Ascomycota</taxon>
        <taxon>Pezizomycotina</taxon>
        <taxon>Dothideomycetes</taxon>
        <taxon>Dothideomycetidae</taxon>
        <taxon>Mycosphaerellales</taxon>
        <taxon>Mycosphaerellaceae</taxon>
        <taxon>Pseudocercospora</taxon>
    </lineage>
</organism>
<dbReference type="EMBL" id="JABCIY010000197">
    <property type="protein sequence ID" value="KAF7189007.1"/>
    <property type="molecule type" value="Genomic_DNA"/>
</dbReference>
<proteinExistence type="predicted"/>
<name>A0A8H6REI4_9PEZI</name>
<sequence>MLPAEVQNTIMTSSGDDGSIPHVGVSHELQTAAPSLQKICQGMVGVTVDLVRRGLDWRVLKQRALGFVEAGRAVLLADFHARLSFVARCQPNRTERQLQFCPTIASRSMFALRRHRMHSHYLVEPQSDSNNG</sequence>
<dbReference type="Proteomes" id="UP000660729">
    <property type="component" value="Unassembled WGS sequence"/>
</dbReference>
<accession>A0A8H6REI4</accession>
<protein>
    <submittedName>
        <fullName evidence="1">Uncharacterized protein</fullName>
    </submittedName>
</protein>
<gene>
    <name evidence="1" type="ORF">HII31_09630</name>
</gene>
<comment type="caution">
    <text evidence="1">The sequence shown here is derived from an EMBL/GenBank/DDBJ whole genome shotgun (WGS) entry which is preliminary data.</text>
</comment>
<evidence type="ECO:0000313" key="1">
    <source>
        <dbReference type="EMBL" id="KAF7189007.1"/>
    </source>
</evidence>